<keyword evidence="4 6" id="KW-0472">Membrane</keyword>
<feature type="domain" description="Rhodopsin" evidence="7">
    <location>
        <begin position="28"/>
        <end position="266"/>
    </location>
</feature>
<gene>
    <name evidence="8" type="ORF">AARAC_000983</name>
</gene>
<dbReference type="STRING" id="656916.A0A2G7G7G1"/>
<keyword evidence="2 6" id="KW-0812">Transmembrane</keyword>
<evidence type="ECO:0000256" key="6">
    <source>
        <dbReference type="SAM" id="Phobius"/>
    </source>
</evidence>
<dbReference type="Proteomes" id="UP000231358">
    <property type="component" value="Unassembled WGS sequence"/>
</dbReference>
<dbReference type="GO" id="GO:0016020">
    <property type="term" value="C:membrane"/>
    <property type="evidence" value="ECO:0007669"/>
    <property type="project" value="UniProtKB-SubCell"/>
</dbReference>
<organism evidence="8 9">
    <name type="scientific">Aspergillus arachidicola</name>
    <dbReference type="NCBI Taxonomy" id="656916"/>
    <lineage>
        <taxon>Eukaryota</taxon>
        <taxon>Fungi</taxon>
        <taxon>Dikarya</taxon>
        <taxon>Ascomycota</taxon>
        <taxon>Pezizomycotina</taxon>
        <taxon>Eurotiomycetes</taxon>
        <taxon>Eurotiomycetidae</taxon>
        <taxon>Eurotiales</taxon>
        <taxon>Aspergillaceae</taxon>
        <taxon>Aspergillus</taxon>
        <taxon>Aspergillus subgen. Circumdati</taxon>
    </lineage>
</organism>
<dbReference type="Pfam" id="PF20684">
    <property type="entry name" value="Fung_rhodopsin"/>
    <property type="match status" value="1"/>
</dbReference>
<evidence type="ECO:0000256" key="4">
    <source>
        <dbReference type="ARBA" id="ARBA00023136"/>
    </source>
</evidence>
<evidence type="ECO:0000256" key="3">
    <source>
        <dbReference type="ARBA" id="ARBA00022989"/>
    </source>
</evidence>
<dbReference type="PANTHER" id="PTHR33048:SF47">
    <property type="entry name" value="INTEGRAL MEMBRANE PROTEIN-RELATED"/>
    <property type="match status" value="1"/>
</dbReference>
<feature type="transmembrane region" description="Helical" evidence="6">
    <location>
        <begin position="6"/>
        <end position="28"/>
    </location>
</feature>
<feature type="transmembrane region" description="Helical" evidence="6">
    <location>
        <begin position="86"/>
        <end position="110"/>
    </location>
</feature>
<evidence type="ECO:0000256" key="5">
    <source>
        <dbReference type="ARBA" id="ARBA00038359"/>
    </source>
</evidence>
<comment type="caution">
    <text evidence="8">The sequence shown here is derived from an EMBL/GenBank/DDBJ whole genome shotgun (WGS) entry which is preliminary data.</text>
</comment>
<reference evidence="8 9" key="1">
    <citation type="submission" date="2017-05" db="EMBL/GenBank/DDBJ databases">
        <title>Genome sequence for an aflatoxigenic pathogen of Argentinian peanut, Aspergillus arachidicola.</title>
        <authorList>
            <person name="Moore G."/>
            <person name="Beltz S.B."/>
            <person name="Mack B.M."/>
        </authorList>
    </citation>
    <scope>NUCLEOTIDE SEQUENCE [LARGE SCALE GENOMIC DNA]</scope>
    <source>
        <strain evidence="8 9">CBS 117610</strain>
    </source>
</reference>
<protein>
    <recommendedName>
        <fullName evidence="7">Rhodopsin domain-containing protein</fullName>
    </recommendedName>
</protein>
<comment type="subcellular location">
    <subcellularLocation>
        <location evidence="1">Membrane</location>
        <topology evidence="1">Multi-pass membrane protein</topology>
    </subcellularLocation>
</comment>
<name>A0A2G7G7G1_9EURO</name>
<evidence type="ECO:0000256" key="2">
    <source>
        <dbReference type="ARBA" id="ARBA00022692"/>
    </source>
</evidence>
<evidence type="ECO:0000259" key="7">
    <source>
        <dbReference type="Pfam" id="PF20684"/>
    </source>
</evidence>
<evidence type="ECO:0000313" key="8">
    <source>
        <dbReference type="EMBL" id="PIG88555.1"/>
    </source>
</evidence>
<evidence type="ECO:0000256" key="1">
    <source>
        <dbReference type="ARBA" id="ARBA00004141"/>
    </source>
</evidence>
<dbReference type="InterPro" id="IPR052337">
    <property type="entry name" value="SAT4-like"/>
</dbReference>
<comment type="similarity">
    <text evidence="5">Belongs to the SAT4 family.</text>
</comment>
<proteinExistence type="inferred from homology"/>
<feature type="transmembrane region" description="Helical" evidence="6">
    <location>
        <begin position="122"/>
        <end position="144"/>
    </location>
</feature>
<dbReference type="EMBL" id="NEXV01000098">
    <property type="protein sequence ID" value="PIG88555.1"/>
    <property type="molecule type" value="Genomic_DNA"/>
</dbReference>
<evidence type="ECO:0000313" key="9">
    <source>
        <dbReference type="Proteomes" id="UP000231358"/>
    </source>
</evidence>
<sequence>MTSPEYWSRLLIALSTVGAVVATLFYLLRLYSQCLGTGKLDASDVFLGFGLVLSYGITIPTVIAASEGAGVDLSTLPSRIAHRVTMMYWIAQEFWPASQVCIKLSIIMLLRRLLGSVTRVLSLTLFLAVFILAWGLATLVANTFQCWPPQYFWNQETGGRCISGEKALFIATGAVSFVQDIVLLAIPFAIVWRLQMEPRKKALLTILFGIGGIVCILSLMRLIEFRYYPTKNLTASGTRERIWTVLEIDIAIVCASVILMPPLFKRCTHTCWKTYHQITSRLTTTECTQVESWPFQKHCTNFSQDGRSEVRSQAYPASATEVRDRRAEMAGGCIRVETTISRDIDDREVLWPQAGSSSLTSGIQATLAGNKRLADDMSNVDFSGVGWDATYP</sequence>
<keyword evidence="3 6" id="KW-1133">Transmembrane helix</keyword>
<feature type="transmembrane region" description="Helical" evidence="6">
    <location>
        <begin position="167"/>
        <end position="190"/>
    </location>
</feature>
<dbReference type="PANTHER" id="PTHR33048">
    <property type="entry name" value="PTH11-LIKE INTEGRAL MEMBRANE PROTEIN (AFU_ORTHOLOGUE AFUA_5G11245)"/>
    <property type="match status" value="1"/>
</dbReference>
<feature type="transmembrane region" description="Helical" evidence="6">
    <location>
        <begin position="202"/>
        <end position="223"/>
    </location>
</feature>
<accession>A0A2G7G7G1</accession>
<feature type="transmembrane region" description="Helical" evidence="6">
    <location>
        <begin position="40"/>
        <end position="66"/>
    </location>
</feature>
<dbReference type="InterPro" id="IPR049326">
    <property type="entry name" value="Rhodopsin_dom_fungi"/>
</dbReference>
<feature type="transmembrane region" description="Helical" evidence="6">
    <location>
        <begin position="243"/>
        <end position="264"/>
    </location>
</feature>
<dbReference type="AlphaFoldDB" id="A0A2G7G7G1"/>
<keyword evidence="9" id="KW-1185">Reference proteome</keyword>